<evidence type="ECO:0000313" key="2">
    <source>
        <dbReference type="EMBL" id="MBB6143013.1"/>
    </source>
</evidence>
<evidence type="ECO:0000313" key="3">
    <source>
        <dbReference type="Proteomes" id="UP000538666"/>
    </source>
</evidence>
<gene>
    <name evidence="2" type="ORF">HNQ77_000957</name>
</gene>
<feature type="chain" id="PRO_5032888927" evidence="1">
    <location>
        <begin position="24"/>
        <end position="108"/>
    </location>
</feature>
<dbReference type="AlphaFoldDB" id="A0A841JP07"/>
<dbReference type="OrthoDB" id="123196at2"/>
<dbReference type="Proteomes" id="UP000538666">
    <property type="component" value="Unassembled WGS sequence"/>
</dbReference>
<accession>A0A841JP07</accession>
<name>A0A841JP07_9BACT</name>
<comment type="caution">
    <text evidence="2">The sequence shown here is derived from an EMBL/GenBank/DDBJ whole genome shotgun (WGS) entry which is preliminary data.</text>
</comment>
<keyword evidence="3" id="KW-1185">Reference proteome</keyword>
<dbReference type="RefSeq" id="WP_050061960.1">
    <property type="nucleotide sequence ID" value="NZ_JACHEK010000002.1"/>
</dbReference>
<feature type="signal peptide" evidence="1">
    <location>
        <begin position="1"/>
        <end position="23"/>
    </location>
</feature>
<protein>
    <submittedName>
        <fullName evidence="2">Uncharacterized protein</fullName>
    </submittedName>
</protein>
<sequence>MRIRISALFLSVALSAVTVSAQASQVFTGAVSDAMCAGHHMMQGKGLAQCIRECVKQGSDFVLVSKEQIYSLKGDKAQFDKFAGQNVTVGGEVSGSTLTVEFIEAAKQ</sequence>
<proteinExistence type="predicted"/>
<evidence type="ECO:0000256" key="1">
    <source>
        <dbReference type="SAM" id="SignalP"/>
    </source>
</evidence>
<reference evidence="2 3" key="1">
    <citation type="submission" date="2020-08" db="EMBL/GenBank/DDBJ databases">
        <title>Genomic Encyclopedia of Type Strains, Phase IV (KMG-IV): sequencing the most valuable type-strain genomes for metagenomic binning, comparative biology and taxonomic classification.</title>
        <authorList>
            <person name="Goeker M."/>
        </authorList>
    </citation>
    <scope>NUCLEOTIDE SEQUENCE [LARGE SCALE GENOMIC DNA]</scope>
    <source>
        <strain evidence="2 3">DSM 103733</strain>
    </source>
</reference>
<dbReference type="EMBL" id="JACHEK010000002">
    <property type="protein sequence ID" value="MBB6143013.1"/>
    <property type="molecule type" value="Genomic_DNA"/>
</dbReference>
<keyword evidence="1" id="KW-0732">Signal</keyword>
<organism evidence="2 3">
    <name type="scientific">Silvibacterium bohemicum</name>
    <dbReference type="NCBI Taxonomy" id="1577686"/>
    <lineage>
        <taxon>Bacteria</taxon>
        <taxon>Pseudomonadati</taxon>
        <taxon>Acidobacteriota</taxon>
        <taxon>Terriglobia</taxon>
        <taxon>Terriglobales</taxon>
        <taxon>Acidobacteriaceae</taxon>
        <taxon>Silvibacterium</taxon>
    </lineage>
</organism>